<dbReference type="GO" id="GO:0003677">
    <property type="term" value="F:DNA binding"/>
    <property type="evidence" value="ECO:0007669"/>
    <property type="project" value="InterPro"/>
</dbReference>
<organism evidence="5 6">
    <name type="scientific">Blautia obeum</name>
    <dbReference type="NCBI Taxonomy" id="40520"/>
    <lineage>
        <taxon>Bacteria</taxon>
        <taxon>Bacillati</taxon>
        <taxon>Bacillota</taxon>
        <taxon>Clostridia</taxon>
        <taxon>Lachnospirales</taxon>
        <taxon>Lachnospiraceae</taxon>
        <taxon>Blautia</taxon>
    </lineage>
</organism>
<dbReference type="Proteomes" id="UP000293506">
    <property type="component" value="Unassembled WGS sequence"/>
</dbReference>
<comment type="caution">
    <text evidence="5">The sequence shown here is derived from an EMBL/GenBank/DDBJ whole genome shotgun (WGS) entry which is preliminary data.</text>
</comment>
<evidence type="ECO:0000259" key="4">
    <source>
        <dbReference type="SMART" id="SM00400"/>
    </source>
</evidence>
<dbReference type="Gene3D" id="3.90.580.10">
    <property type="entry name" value="Zinc finger, CHC2-type domain"/>
    <property type="match status" value="1"/>
</dbReference>
<dbReference type="PANTHER" id="PTHR30313">
    <property type="entry name" value="DNA PRIMASE"/>
    <property type="match status" value="1"/>
</dbReference>
<protein>
    <submittedName>
        <fullName evidence="5">DNA primase</fullName>
    </submittedName>
</protein>
<dbReference type="InterPro" id="IPR050219">
    <property type="entry name" value="DnaG_primase"/>
</dbReference>
<keyword evidence="1" id="KW-0479">Metal-binding</keyword>
<accession>A0A4Q5GCK2</accession>
<dbReference type="GO" id="GO:0008270">
    <property type="term" value="F:zinc ion binding"/>
    <property type="evidence" value="ECO:0007669"/>
    <property type="project" value="UniProtKB-KW"/>
</dbReference>
<name>A0A4Q5GCK2_9FIRM</name>
<dbReference type="InterPro" id="IPR002694">
    <property type="entry name" value="Znf_CHC2"/>
</dbReference>
<dbReference type="PANTHER" id="PTHR30313:SF2">
    <property type="entry name" value="DNA PRIMASE"/>
    <property type="match status" value="1"/>
</dbReference>
<feature type="domain" description="Zinc finger CHC2-type" evidence="4">
    <location>
        <begin position="28"/>
        <end position="79"/>
    </location>
</feature>
<dbReference type="RefSeq" id="WP_117943781.1">
    <property type="nucleotide sequence ID" value="NZ_JAAISX010000027.1"/>
</dbReference>
<dbReference type="Pfam" id="PF01807">
    <property type="entry name" value="Zn_ribbon_DnaG"/>
    <property type="match status" value="1"/>
</dbReference>
<reference evidence="5 6" key="1">
    <citation type="journal article" date="2019" name="Science, e1252229">
        <title>Invertible promoters mediate bacterial phase variation, antibiotic resistance, and host adaptation in the gut.</title>
        <authorList>
            <person name="Jiang X."/>
            <person name="Hall A.B."/>
            <person name="Arthur T.D."/>
            <person name="Plichta D.R."/>
            <person name="Covington C.T."/>
            <person name="Poyet M."/>
            <person name="Crothers J."/>
            <person name="Moses P.L."/>
            <person name="Tolonen A.C."/>
            <person name="Vlamakis H."/>
            <person name="Alm E.J."/>
            <person name="Xavier R.J."/>
        </authorList>
    </citation>
    <scope>NUCLEOTIDE SEQUENCE [LARGE SCALE GENOMIC DNA]</scope>
    <source>
        <strain evidence="6">af_0058</strain>
    </source>
</reference>
<dbReference type="SMART" id="SM00400">
    <property type="entry name" value="ZnF_CHCC"/>
    <property type="match status" value="1"/>
</dbReference>
<dbReference type="SUPFAM" id="SSF57783">
    <property type="entry name" value="Zinc beta-ribbon"/>
    <property type="match status" value="1"/>
</dbReference>
<dbReference type="EMBL" id="RCXQ01000018">
    <property type="protein sequence ID" value="RYT62726.1"/>
    <property type="molecule type" value="Genomic_DNA"/>
</dbReference>
<dbReference type="AlphaFoldDB" id="A0A4Q5GCK2"/>
<sequence length="221" mass="26095">MNIFEQVKGYVTAGQAAEQYGIKINRNKMACCPFHNDRHPSMKVDKTYHCFACNAGGDAIDFTARMFGLSQFEAAKKLIDDFGLPIQIYKKESKTIQEYRKPEFTQEQKVIRLEKKFGQWLDKTYRLLIHYRSWLRTWKVVYAPNSEDEKWHPLFTEALEKEAVVEYYLDILWSAEAEELKDFFMEKREVMSNLEKRLNEYERTLYREFCGSTGGRDADSG</sequence>
<evidence type="ECO:0000256" key="3">
    <source>
        <dbReference type="ARBA" id="ARBA00022833"/>
    </source>
</evidence>
<keyword evidence="3" id="KW-0862">Zinc</keyword>
<dbReference type="GO" id="GO:0005737">
    <property type="term" value="C:cytoplasm"/>
    <property type="evidence" value="ECO:0007669"/>
    <property type="project" value="TreeGrafter"/>
</dbReference>
<keyword evidence="2" id="KW-0863">Zinc-finger</keyword>
<evidence type="ECO:0000313" key="6">
    <source>
        <dbReference type="Proteomes" id="UP000293506"/>
    </source>
</evidence>
<dbReference type="GO" id="GO:0003899">
    <property type="term" value="F:DNA-directed RNA polymerase activity"/>
    <property type="evidence" value="ECO:0007669"/>
    <property type="project" value="InterPro"/>
</dbReference>
<evidence type="ECO:0000256" key="2">
    <source>
        <dbReference type="ARBA" id="ARBA00022771"/>
    </source>
</evidence>
<evidence type="ECO:0000313" key="5">
    <source>
        <dbReference type="EMBL" id="RYT62726.1"/>
    </source>
</evidence>
<gene>
    <name evidence="5" type="ORF">EAI82_14205</name>
</gene>
<evidence type="ECO:0000256" key="1">
    <source>
        <dbReference type="ARBA" id="ARBA00022723"/>
    </source>
</evidence>
<proteinExistence type="predicted"/>
<dbReference type="InterPro" id="IPR036977">
    <property type="entry name" value="DNA_primase_Znf_CHC2"/>
</dbReference>
<dbReference type="GO" id="GO:0006269">
    <property type="term" value="P:DNA replication, synthesis of primer"/>
    <property type="evidence" value="ECO:0007669"/>
    <property type="project" value="TreeGrafter"/>
</dbReference>